<reference evidence="6" key="1">
    <citation type="journal article" date="2014" name="Front. Microbiol.">
        <title>High frequency of phylogenetically diverse reductive dehalogenase-homologous genes in deep subseafloor sedimentary metagenomes.</title>
        <authorList>
            <person name="Kawai M."/>
            <person name="Futagami T."/>
            <person name="Toyoda A."/>
            <person name="Takaki Y."/>
            <person name="Nishi S."/>
            <person name="Hori S."/>
            <person name="Arai W."/>
            <person name="Tsubouchi T."/>
            <person name="Morono Y."/>
            <person name="Uchiyama I."/>
            <person name="Ito T."/>
            <person name="Fujiyama A."/>
            <person name="Inagaki F."/>
            <person name="Takami H."/>
        </authorList>
    </citation>
    <scope>NUCLEOTIDE SEQUENCE</scope>
    <source>
        <strain evidence="6">Expedition CK06-06</strain>
    </source>
</reference>
<evidence type="ECO:0000256" key="5">
    <source>
        <dbReference type="SAM" id="Phobius"/>
    </source>
</evidence>
<dbReference type="Pfam" id="PF04140">
    <property type="entry name" value="ICMT"/>
    <property type="match status" value="1"/>
</dbReference>
<proteinExistence type="predicted"/>
<evidence type="ECO:0000256" key="4">
    <source>
        <dbReference type="ARBA" id="ARBA00023136"/>
    </source>
</evidence>
<keyword evidence="2 5" id="KW-0812">Transmembrane</keyword>
<feature type="non-terminal residue" evidence="6">
    <location>
        <position position="1"/>
    </location>
</feature>
<feature type="transmembrane region" description="Helical" evidence="5">
    <location>
        <begin position="12"/>
        <end position="32"/>
    </location>
</feature>
<sequence>GPYRYLRHPQYIALIIMTFGMTLMVFKTSPIVNFDLSIDVYIFMFFIWTGEVLAYIILAKIEDYALKAKHGDEFLDYANNVSFMFPFLKLKRNVIKK</sequence>
<evidence type="ECO:0000313" key="6">
    <source>
        <dbReference type="EMBL" id="GAG83306.1"/>
    </source>
</evidence>
<dbReference type="Gene3D" id="1.20.120.1630">
    <property type="match status" value="1"/>
</dbReference>
<evidence type="ECO:0000256" key="2">
    <source>
        <dbReference type="ARBA" id="ARBA00022692"/>
    </source>
</evidence>
<keyword evidence="3 5" id="KW-1133">Transmembrane helix</keyword>
<comment type="caution">
    <text evidence="6">The sequence shown here is derived from an EMBL/GenBank/DDBJ whole genome shotgun (WGS) entry which is preliminary data.</text>
</comment>
<comment type="subcellular location">
    <subcellularLocation>
        <location evidence="1">Membrane</location>
        <topology evidence="1">Multi-pass membrane protein</topology>
    </subcellularLocation>
</comment>
<accession>X1CGE7</accession>
<gene>
    <name evidence="6" type="ORF">S01H4_26247</name>
</gene>
<evidence type="ECO:0000256" key="1">
    <source>
        <dbReference type="ARBA" id="ARBA00004141"/>
    </source>
</evidence>
<dbReference type="GO" id="GO:0016020">
    <property type="term" value="C:membrane"/>
    <property type="evidence" value="ECO:0007669"/>
    <property type="project" value="UniProtKB-SubCell"/>
</dbReference>
<organism evidence="6">
    <name type="scientific">marine sediment metagenome</name>
    <dbReference type="NCBI Taxonomy" id="412755"/>
    <lineage>
        <taxon>unclassified sequences</taxon>
        <taxon>metagenomes</taxon>
        <taxon>ecological metagenomes</taxon>
    </lineage>
</organism>
<keyword evidence="4 5" id="KW-0472">Membrane</keyword>
<dbReference type="GO" id="GO:0004671">
    <property type="term" value="F:protein C-terminal S-isoprenylcysteine carboxyl O-methyltransferase activity"/>
    <property type="evidence" value="ECO:0007669"/>
    <property type="project" value="InterPro"/>
</dbReference>
<protein>
    <recommendedName>
        <fullName evidence="7">Steroid 5-alpha reductase C-terminal domain-containing protein</fullName>
    </recommendedName>
</protein>
<dbReference type="AlphaFoldDB" id="X1CGE7"/>
<feature type="transmembrane region" description="Helical" evidence="5">
    <location>
        <begin position="38"/>
        <end position="59"/>
    </location>
</feature>
<name>X1CGE7_9ZZZZ</name>
<evidence type="ECO:0008006" key="7">
    <source>
        <dbReference type="Google" id="ProtNLM"/>
    </source>
</evidence>
<dbReference type="EMBL" id="BART01012624">
    <property type="protein sequence ID" value="GAG83306.1"/>
    <property type="molecule type" value="Genomic_DNA"/>
</dbReference>
<evidence type="ECO:0000256" key="3">
    <source>
        <dbReference type="ARBA" id="ARBA00022989"/>
    </source>
</evidence>
<dbReference type="InterPro" id="IPR007269">
    <property type="entry name" value="ICMT_MeTrfase"/>
</dbReference>